<dbReference type="PANTHER" id="PTHR33053">
    <property type="entry name" value="PROTEIN, PUTATIVE-RELATED"/>
    <property type="match status" value="1"/>
</dbReference>
<keyword evidence="3" id="KW-1185">Reference proteome</keyword>
<protein>
    <recommendedName>
        <fullName evidence="4">Transposase domain-containing protein</fullName>
    </recommendedName>
</protein>
<dbReference type="VEuPathDB" id="VectorBase:AGAMI1_010492"/>
<reference evidence="2 3" key="2">
    <citation type="journal article" date="2004" name="Trends Parasitol.">
        <title>The Anopheles gambiae genome: an update.</title>
        <authorList>
            <person name="Mongin E."/>
            <person name="Louis C."/>
            <person name="Holt R.A."/>
            <person name="Birney E."/>
            <person name="Collins F.H."/>
        </authorList>
    </citation>
    <scope>NUCLEOTIDE SEQUENCE [LARGE SCALE GENOMIC DNA]</scope>
    <source>
        <strain evidence="2 3">PEST</strain>
    </source>
</reference>
<proteinExistence type="predicted"/>
<name>A0A1S4G9I8_ANOGA</name>
<reference evidence="2 3" key="1">
    <citation type="journal article" date="2002" name="Science">
        <title>The genome sequence of the malaria mosquito Anopheles gambiae.</title>
        <authorList>
            <person name="Holt R.A."/>
            <person name="Subramanian G.M."/>
            <person name="Halpern A."/>
            <person name="Sutton G.G."/>
            <person name="Charlab R."/>
            <person name="Nusskern D.R."/>
            <person name="Wincker P."/>
            <person name="Clark A.G."/>
            <person name="Ribeiro J.M."/>
            <person name="Wides R."/>
            <person name="Salzberg S.L."/>
            <person name="Loftus B."/>
            <person name="Yandell M."/>
            <person name="Majoros W.H."/>
            <person name="Rusch D.B."/>
            <person name="Lai Z."/>
            <person name="Kraft C.L."/>
            <person name="Abril J.F."/>
            <person name="Anthouard V."/>
            <person name="Arensburger P."/>
            <person name="Atkinson P.W."/>
            <person name="Baden H."/>
            <person name="de Berardinis V."/>
            <person name="Baldwin D."/>
            <person name="Benes V."/>
            <person name="Biedler J."/>
            <person name="Blass C."/>
            <person name="Bolanos R."/>
            <person name="Boscus D."/>
            <person name="Barnstead M."/>
            <person name="Cai S."/>
            <person name="Center A."/>
            <person name="Chaturverdi K."/>
            <person name="Christophides G.K."/>
            <person name="Chrystal M.A."/>
            <person name="Clamp M."/>
            <person name="Cravchik A."/>
            <person name="Curwen V."/>
            <person name="Dana A."/>
            <person name="Delcher A."/>
            <person name="Dew I."/>
            <person name="Evans C.A."/>
            <person name="Flanigan M."/>
            <person name="Grundschober-Freimoser A."/>
            <person name="Friedli L."/>
            <person name="Gu Z."/>
            <person name="Guan P."/>
            <person name="Guigo R."/>
            <person name="Hillenmeyer M.E."/>
            <person name="Hladun S.L."/>
            <person name="Hogan J.R."/>
            <person name="Hong Y.S."/>
            <person name="Hoover J."/>
            <person name="Jaillon O."/>
            <person name="Ke Z."/>
            <person name="Kodira C."/>
            <person name="Kokoza E."/>
            <person name="Koutsos A."/>
            <person name="Letunic I."/>
            <person name="Levitsky A."/>
            <person name="Liang Y."/>
            <person name="Lin J.J."/>
            <person name="Lobo N.F."/>
            <person name="Lopez J.R."/>
            <person name="Malek J.A."/>
            <person name="McIntosh T.C."/>
            <person name="Meister S."/>
            <person name="Miller J."/>
            <person name="Mobarry C."/>
            <person name="Mongin E."/>
            <person name="Murphy S.D."/>
            <person name="O'Brochta D.A."/>
            <person name="Pfannkoch C."/>
            <person name="Qi R."/>
            <person name="Regier M.A."/>
            <person name="Remington K."/>
            <person name="Shao H."/>
            <person name="Sharakhova M.V."/>
            <person name="Sitter C.D."/>
            <person name="Shetty J."/>
            <person name="Smith T.J."/>
            <person name="Strong R."/>
            <person name="Sun J."/>
            <person name="Thomasova D."/>
            <person name="Ton L.Q."/>
            <person name="Topalis P."/>
            <person name="Tu Z."/>
            <person name="Unger M.F."/>
            <person name="Walenz B."/>
            <person name="Wang A."/>
            <person name="Wang J."/>
            <person name="Wang M."/>
            <person name="Wang X."/>
            <person name="Woodford K.J."/>
            <person name="Wortman J.R."/>
            <person name="Wu M."/>
            <person name="Yao A."/>
            <person name="Zdobnov E.M."/>
            <person name="Zhang H."/>
            <person name="Zhao Q."/>
            <person name="Zhao S."/>
            <person name="Zhu S.C."/>
            <person name="Zhimulev I."/>
            <person name="Coluzzi M."/>
            <person name="della Torre A."/>
            <person name="Roth C.W."/>
            <person name="Louis C."/>
            <person name="Kalush F."/>
            <person name="Mural R.J."/>
            <person name="Myers E.W."/>
            <person name="Adams M.D."/>
            <person name="Smith H.O."/>
            <person name="Broder S."/>
            <person name="Gardner M.J."/>
            <person name="Fraser C.M."/>
            <person name="Birney E."/>
            <person name="Bork P."/>
            <person name="Brey P.T."/>
            <person name="Venter J.C."/>
            <person name="Weissenbach J."/>
            <person name="Kafatos F.C."/>
            <person name="Collins F.H."/>
            <person name="Hoffman S.L."/>
        </authorList>
    </citation>
    <scope>NUCLEOTIDE SEQUENCE [LARGE SCALE GENOMIC DNA]</scope>
    <source>
        <strain evidence="2 3">PEST</strain>
    </source>
</reference>
<reference evidence="2" key="3">
    <citation type="submission" date="2020-05" db="UniProtKB">
        <authorList>
            <consortium name="EnsemblMetazoa"/>
        </authorList>
    </citation>
    <scope>IDENTIFICATION</scope>
    <source>
        <strain evidence="2">PEST</strain>
    </source>
</reference>
<evidence type="ECO:0000256" key="1">
    <source>
        <dbReference type="SAM" id="MobiDB-lite"/>
    </source>
</evidence>
<evidence type="ECO:0000313" key="2">
    <source>
        <dbReference type="EnsemblMetazoa" id="AGAP000408-PA"/>
    </source>
</evidence>
<dbReference type="VEuPathDB" id="VectorBase:AGAP000408"/>
<organism evidence="2 3">
    <name type="scientific">Anopheles gambiae</name>
    <name type="common">African malaria mosquito</name>
    <dbReference type="NCBI Taxonomy" id="7165"/>
    <lineage>
        <taxon>Eukaryota</taxon>
        <taxon>Metazoa</taxon>
        <taxon>Ecdysozoa</taxon>
        <taxon>Arthropoda</taxon>
        <taxon>Hexapoda</taxon>
        <taxon>Insecta</taxon>
        <taxon>Pterygota</taxon>
        <taxon>Neoptera</taxon>
        <taxon>Endopterygota</taxon>
        <taxon>Diptera</taxon>
        <taxon>Nematocera</taxon>
        <taxon>Culicoidea</taxon>
        <taxon>Culicidae</taxon>
        <taxon>Anophelinae</taxon>
        <taxon>Anopheles</taxon>
    </lineage>
</organism>
<feature type="compositionally biased region" description="Acidic residues" evidence="1">
    <location>
        <begin position="78"/>
        <end position="97"/>
    </location>
</feature>
<dbReference type="InParanoid" id="A0A1S4G9I8"/>
<dbReference type="EnsemblMetazoa" id="AGAP000408-RA">
    <property type="protein sequence ID" value="AGAP000408-PA"/>
    <property type="gene ID" value="AGAP000408"/>
</dbReference>
<dbReference type="Proteomes" id="UP000007062">
    <property type="component" value="Chromosome X"/>
</dbReference>
<dbReference type="PANTHER" id="PTHR33053:SF9">
    <property type="entry name" value="AGAP000105-PA"/>
    <property type="match status" value="1"/>
</dbReference>
<evidence type="ECO:0000313" key="3">
    <source>
        <dbReference type="Proteomes" id="UP000007062"/>
    </source>
</evidence>
<dbReference type="AlphaFoldDB" id="A0A1S4G9I8"/>
<evidence type="ECO:0008006" key="4">
    <source>
        <dbReference type="Google" id="ProtNLM"/>
    </source>
</evidence>
<accession>A0A1S4G9I8</accession>
<dbReference type="EMBL" id="AAAB01008846">
    <property type="status" value="NOT_ANNOTATED_CDS"/>
    <property type="molecule type" value="Genomic_DNA"/>
</dbReference>
<feature type="region of interest" description="Disordered" evidence="1">
    <location>
        <begin position="78"/>
        <end position="102"/>
    </location>
</feature>
<sequence>MDNLQRLDNIKYSEQIRKTGMLYKQRDKLRLIEKDAADHGSTSVDDAGYSNISHADCSIADQSDNIVSDESTVSIEDFLEDESEEEVSGDSDAEEGDTERCSSSLPFADRIRGWALKANLSHYSLNQLLQIINTSKVDKLPKDARTLLKTNRERVRVDKIAGGKYWYNGIQQCFSNSFKNQSIHLDSILINISIDGLPLYKSSPTQFWPILMNIHELPDIPVMIVAIFCGSSKPGSIEEFLNPFVEDINKVQEDGIMINGKKIKVKLRAIIADSPARAFIKGVAYFNAKHGCLKCTCHGEFSELSKTVVFNDLHAPKRIDRLFRRRKYGKHHKYDSPLLRIKNLNIIDAIIIADTLHLIEFGVLRKLLNGWKDQTLGLKTNWSNVGHIISDMLRKMKLPSEIRRKMRGIDCLGHWKASEFYTFLRYTSIPILRKFLPAHAFKHFLLLFSAITILSSKYHYSKWKSAKTMLETFVLDFQTIYGKQFVTSNIHNLIHVYDDVHNFGPLNTISTYPFENSLQLLKKMLRGRSNDLEQVINRISELIQFESLDKHEKTNYPRLGKKKNQTMLHLRKDFVLCKEFKDQWFVSKDHSVYKFLGAIEQNSEITVFAQNMAVVEEAFDSPCSSLDLLIYEGSIKDLAIGTVTLKASDVMCKLVAAGTDNPNTFIFSPLLHTLIG</sequence>